<feature type="region of interest" description="Disordered" evidence="6">
    <location>
        <begin position="81"/>
        <end position="116"/>
    </location>
</feature>
<dbReference type="InterPro" id="IPR036638">
    <property type="entry name" value="HLH_DNA-bd_sf"/>
</dbReference>
<dbReference type="PANTHER" id="PTHR15741:SF27">
    <property type="entry name" value="TRANSCRIPTION FACTOR AP-4"/>
    <property type="match status" value="1"/>
</dbReference>
<evidence type="ECO:0000259" key="7">
    <source>
        <dbReference type="PROSITE" id="PS50888"/>
    </source>
</evidence>
<dbReference type="SUPFAM" id="SSF47459">
    <property type="entry name" value="HLH, helix-loop-helix DNA-binding domain"/>
    <property type="match status" value="1"/>
</dbReference>
<evidence type="ECO:0000256" key="6">
    <source>
        <dbReference type="SAM" id="MobiDB-lite"/>
    </source>
</evidence>
<evidence type="ECO:0000256" key="1">
    <source>
        <dbReference type="ARBA" id="ARBA00004123"/>
    </source>
</evidence>
<feature type="domain" description="BHLH" evidence="7">
    <location>
        <begin position="122"/>
        <end position="191"/>
    </location>
</feature>
<evidence type="ECO:0000256" key="5">
    <source>
        <dbReference type="ARBA" id="ARBA00023242"/>
    </source>
</evidence>
<feature type="compositionally biased region" description="Low complexity" evidence="6">
    <location>
        <begin position="87"/>
        <end position="111"/>
    </location>
</feature>
<dbReference type="PROSITE" id="PS50888">
    <property type="entry name" value="BHLH"/>
    <property type="match status" value="1"/>
</dbReference>
<dbReference type="Gene3D" id="4.10.280.10">
    <property type="entry name" value="Helix-loop-helix DNA-binding domain"/>
    <property type="match status" value="1"/>
</dbReference>
<dbReference type="GO" id="GO:0005634">
    <property type="term" value="C:nucleus"/>
    <property type="evidence" value="ECO:0007669"/>
    <property type="project" value="UniProtKB-SubCell"/>
</dbReference>
<sequence length="214" mass="23507">MTNAPAPHADLFSHEELTSVYETLDTVDPLLASDGTDHTASYDVIYISAHHETPQGTTALSSASALVKNGLQSEQVLSPTTEELNQASSAHSSADSTTAEVGTSASTTASSARRRELLTEEEKKANHIHSEQRRRQNIKVGLDELCTIVPNLIELKRQENEAKREKVRLSSKLALGEAKILQETFDYTQELHQDMAHLDEQIAVAQKMLEQMSA</sequence>
<keyword evidence="4" id="KW-0804">Transcription</keyword>
<dbReference type="OrthoDB" id="5778525at2759"/>
<dbReference type="Pfam" id="PF00010">
    <property type="entry name" value="HLH"/>
    <property type="match status" value="1"/>
</dbReference>
<evidence type="ECO:0000256" key="2">
    <source>
        <dbReference type="ARBA" id="ARBA00023015"/>
    </source>
</evidence>
<comment type="caution">
    <text evidence="8">The sequence shown here is derived from an EMBL/GenBank/DDBJ whole genome shotgun (WGS) entry which is preliminary data.</text>
</comment>
<organism evidence="8 9">
    <name type="scientific">Dimargaris verticillata</name>
    <dbReference type="NCBI Taxonomy" id="2761393"/>
    <lineage>
        <taxon>Eukaryota</taxon>
        <taxon>Fungi</taxon>
        <taxon>Fungi incertae sedis</taxon>
        <taxon>Zoopagomycota</taxon>
        <taxon>Kickxellomycotina</taxon>
        <taxon>Dimargaritomycetes</taxon>
        <taxon>Dimargaritales</taxon>
        <taxon>Dimargaritaceae</taxon>
        <taxon>Dimargaris</taxon>
    </lineage>
</organism>
<dbReference type="AlphaFoldDB" id="A0A9W8B1V1"/>
<proteinExistence type="predicted"/>
<gene>
    <name evidence="8" type="ORF">H4R34_004802</name>
</gene>
<dbReference type="Proteomes" id="UP001151582">
    <property type="component" value="Unassembled WGS sequence"/>
</dbReference>
<dbReference type="EMBL" id="JANBQB010000687">
    <property type="protein sequence ID" value="KAJ1974211.1"/>
    <property type="molecule type" value="Genomic_DNA"/>
</dbReference>
<keyword evidence="9" id="KW-1185">Reference proteome</keyword>
<dbReference type="GO" id="GO:0046983">
    <property type="term" value="F:protein dimerization activity"/>
    <property type="evidence" value="ECO:0007669"/>
    <property type="project" value="InterPro"/>
</dbReference>
<protein>
    <recommendedName>
        <fullName evidence="7">BHLH domain-containing protein</fullName>
    </recommendedName>
</protein>
<accession>A0A9W8B1V1</accession>
<evidence type="ECO:0000256" key="3">
    <source>
        <dbReference type="ARBA" id="ARBA00023125"/>
    </source>
</evidence>
<keyword evidence="2" id="KW-0805">Transcription regulation</keyword>
<dbReference type="InterPro" id="IPR011598">
    <property type="entry name" value="bHLH_dom"/>
</dbReference>
<evidence type="ECO:0000313" key="9">
    <source>
        <dbReference type="Proteomes" id="UP001151582"/>
    </source>
</evidence>
<keyword evidence="3" id="KW-0238">DNA-binding</keyword>
<dbReference type="GO" id="GO:0000978">
    <property type="term" value="F:RNA polymerase II cis-regulatory region sequence-specific DNA binding"/>
    <property type="evidence" value="ECO:0007669"/>
    <property type="project" value="TreeGrafter"/>
</dbReference>
<reference evidence="8" key="1">
    <citation type="submission" date="2022-07" db="EMBL/GenBank/DDBJ databases">
        <title>Phylogenomic reconstructions and comparative analyses of Kickxellomycotina fungi.</title>
        <authorList>
            <person name="Reynolds N.K."/>
            <person name="Stajich J.E."/>
            <person name="Barry K."/>
            <person name="Grigoriev I.V."/>
            <person name="Crous P."/>
            <person name="Smith M.E."/>
        </authorList>
    </citation>
    <scope>NUCLEOTIDE SEQUENCE</scope>
    <source>
        <strain evidence="8">RSA 567</strain>
    </source>
</reference>
<dbReference type="PANTHER" id="PTHR15741">
    <property type="entry name" value="BASIC HELIX-LOOP-HELIX ZIP TRANSCRIPTION FACTOR"/>
    <property type="match status" value="1"/>
</dbReference>
<dbReference type="GO" id="GO:0000981">
    <property type="term" value="F:DNA-binding transcription factor activity, RNA polymerase II-specific"/>
    <property type="evidence" value="ECO:0007669"/>
    <property type="project" value="TreeGrafter"/>
</dbReference>
<evidence type="ECO:0000313" key="8">
    <source>
        <dbReference type="EMBL" id="KAJ1974211.1"/>
    </source>
</evidence>
<evidence type="ECO:0000256" key="4">
    <source>
        <dbReference type="ARBA" id="ARBA00023163"/>
    </source>
</evidence>
<comment type="subcellular location">
    <subcellularLocation>
        <location evidence="1">Nucleus</location>
    </subcellularLocation>
</comment>
<dbReference type="InterPro" id="IPR052207">
    <property type="entry name" value="Max-like/E-box_TFs"/>
</dbReference>
<keyword evidence="5" id="KW-0539">Nucleus</keyword>
<name>A0A9W8B1V1_9FUNG</name>